<comment type="subcellular location">
    <subcellularLocation>
        <location evidence="1">Membrane</location>
        <topology evidence="1">Multi-pass membrane protein</topology>
    </subcellularLocation>
</comment>
<dbReference type="GO" id="GO:0005886">
    <property type="term" value="C:plasma membrane"/>
    <property type="evidence" value="ECO:0007669"/>
    <property type="project" value="TreeGrafter"/>
</dbReference>
<evidence type="ECO:0000256" key="6">
    <source>
        <dbReference type="SAM" id="Phobius"/>
    </source>
</evidence>
<reference evidence="8" key="1">
    <citation type="submission" date="2020-04" db="EMBL/GenBank/DDBJ databases">
        <title>Deep metagenomics examines the oral microbiome during advanced dental caries in children, revealing novel taxa and co-occurrences with host molecules.</title>
        <authorList>
            <person name="Baker J.L."/>
            <person name="Morton J.T."/>
            <person name="Dinis M."/>
            <person name="Alvarez R."/>
            <person name="Tran N.C."/>
            <person name="Knight R."/>
            <person name="Edlund A."/>
        </authorList>
    </citation>
    <scope>NUCLEOTIDE SEQUENCE</scope>
    <source>
        <strain evidence="8">JCVI_25_bin.9</strain>
    </source>
</reference>
<comment type="similarity">
    <text evidence="2">Belongs to the GtrA family.</text>
</comment>
<dbReference type="Proteomes" id="UP000757461">
    <property type="component" value="Unassembled WGS sequence"/>
</dbReference>
<proteinExistence type="inferred from homology"/>
<evidence type="ECO:0000256" key="2">
    <source>
        <dbReference type="ARBA" id="ARBA00009399"/>
    </source>
</evidence>
<gene>
    <name evidence="8" type="ORF">HXN33_00055</name>
</gene>
<dbReference type="InterPro" id="IPR051401">
    <property type="entry name" value="GtrA_CellWall_Glycosyl"/>
</dbReference>
<evidence type="ECO:0000313" key="9">
    <source>
        <dbReference type="Proteomes" id="UP000757461"/>
    </source>
</evidence>
<dbReference type="GO" id="GO:0000271">
    <property type="term" value="P:polysaccharide biosynthetic process"/>
    <property type="evidence" value="ECO:0007669"/>
    <property type="project" value="InterPro"/>
</dbReference>
<dbReference type="RefSeq" id="WP_025792796.1">
    <property type="nucleotide sequence ID" value="NZ_JABZST010000005.1"/>
</dbReference>
<evidence type="ECO:0000259" key="7">
    <source>
        <dbReference type="Pfam" id="PF04138"/>
    </source>
</evidence>
<dbReference type="PANTHER" id="PTHR38459:SF1">
    <property type="entry name" value="PROPHAGE BACTOPRENOL-LINKED GLUCOSE TRANSLOCASE HOMOLOG"/>
    <property type="match status" value="1"/>
</dbReference>
<feature type="transmembrane region" description="Helical" evidence="6">
    <location>
        <begin position="55"/>
        <end position="73"/>
    </location>
</feature>
<feature type="transmembrane region" description="Helical" evidence="6">
    <location>
        <begin position="85"/>
        <end position="106"/>
    </location>
</feature>
<keyword evidence="3 6" id="KW-0812">Transmembrane</keyword>
<dbReference type="EMBL" id="JABZSQ010000001">
    <property type="protein sequence ID" value="MBF1413944.1"/>
    <property type="molecule type" value="Genomic_DNA"/>
</dbReference>
<accession>A0A930N5X3</accession>
<keyword evidence="5 6" id="KW-0472">Membrane</keyword>
<evidence type="ECO:0000313" key="8">
    <source>
        <dbReference type="EMBL" id="MBF1413944.1"/>
    </source>
</evidence>
<feature type="transmembrane region" description="Helical" evidence="6">
    <location>
        <begin position="21"/>
        <end position="43"/>
    </location>
</feature>
<evidence type="ECO:0000256" key="4">
    <source>
        <dbReference type="ARBA" id="ARBA00022989"/>
    </source>
</evidence>
<dbReference type="PANTHER" id="PTHR38459">
    <property type="entry name" value="PROPHAGE BACTOPRENOL-LINKED GLUCOSE TRANSLOCASE HOMOLOG"/>
    <property type="match status" value="1"/>
</dbReference>
<evidence type="ECO:0000256" key="1">
    <source>
        <dbReference type="ARBA" id="ARBA00004141"/>
    </source>
</evidence>
<protein>
    <submittedName>
        <fullName evidence="8">GtrA family protein</fullName>
    </submittedName>
</protein>
<dbReference type="AlphaFoldDB" id="A0A930N5X3"/>
<feature type="domain" description="GtrA/DPMS transmembrane" evidence="7">
    <location>
        <begin position="24"/>
        <end position="132"/>
    </location>
</feature>
<keyword evidence="4 6" id="KW-1133">Transmembrane helix</keyword>
<comment type="caution">
    <text evidence="8">The sequence shown here is derived from an EMBL/GenBank/DDBJ whole genome shotgun (WGS) entry which is preliminary data.</text>
</comment>
<name>A0A930N5X3_9BACT</name>
<dbReference type="Pfam" id="PF04138">
    <property type="entry name" value="GtrA_DPMS_TM"/>
    <property type="match status" value="1"/>
</dbReference>
<feature type="transmembrane region" description="Helical" evidence="6">
    <location>
        <begin position="112"/>
        <end position="133"/>
    </location>
</feature>
<sequence length="136" mass="15727">MQIKDILSPSETKKKNEKLGEIVRFIIVGTLAVIIQYSTYLLLIQWLHPLFSNTIAYIVSFIFNYIASTKYTFRVQSTAKRGAGFIFSHVINYLLQTFTLHIFLSLGLKKQLAMVPMFAICVPINFLLVRFFLKKK</sequence>
<evidence type="ECO:0000256" key="5">
    <source>
        <dbReference type="ARBA" id="ARBA00023136"/>
    </source>
</evidence>
<organism evidence="8 9">
    <name type="scientific">Prevotella histicola</name>
    <dbReference type="NCBI Taxonomy" id="470565"/>
    <lineage>
        <taxon>Bacteria</taxon>
        <taxon>Pseudomonadati</taxon>
        <taxon>Bacteroidota</taxon>
        <taxon>Bacteroidia</taxon>
        <taxon>Bacteroidales</taxon>
        <taxon>Prevotellaceae</taxon>
        <taxon>Prevotella</taxon>
    </lineage>
</organism>
<evidence type="ECO:0000256" key="3">
    <source>
        <dbReference type="ARBA" id="ARBA00022692"/>
    </source>
</evidence>
<dbReference type="InterPro" id="IPR007267">
    <property type="entry name" value="GtrA_DPMS_TM"/>
</dbReference>